<dbReference type="InterPro" id="IPR045136">
    <property type="entry name" value="Iah1-like"/>
</dbReference>
<evidence type="ECO:0000313" key="3">
    <source>
        <dbReference type="EMBL" id="KAF5856999.1"/>
    </source>
</evidence>
<evidence type="ECO:0000259" key="1">
    <source>
        <dbReference type="Pfam" id="PF13472"/>
    </source>
</evidence>
<dbReference type="Proteomes" id="UP000541154">
    <property type="component" value="Unassembled WGS sequence"/>
</dbReference>
<keyword evidence="2" id="KW-0378">Hydrolase</keyword>
<reference evidence="3 4" key="1">
    <citation type="submission" date="2019-04" db="EMBL/GenBank/DDBJ databases">
        <title>Aspergillus burnettii sp. nov., novel species from soil in southeast Queensland.</title>
        <authorList>
            <person name="Gilchrist C.L.M."/>
            <person name="Pitt J.I."/>
            <person name="Lange L."/>
            <person name="Lacey H.J."/>
            <person name="Vuong D."/>
            <person name="Midgley D.J."/>
            <person name="Greenfield P."/>
            <person name="Bradbury M."/>
            <person name="Lacey E."/>
            <person name="Busk P.K."/>
            <person name="Pilgaard B."/>
            <person name="Chooi Y.H."/>
            <person name="Piggott A.M."/>
        </authorList>
    </citation>
    <scope>NUCLEOTIDE SEQUENCE [LARGE SCALE GENOMIC DNA]</scope>
    <source>
        <strain evidence="3 4">FRR 5400</strain>
    </source>
</reference>
<dbReference type="SUPFAM" id="SSF52266">
    <property type="entry name" value="SGNH hydrolase"/>
    <property type="match status" value="1"/>
</dbReference>
<proteinExistence type="predicted"/>
<dbReference type="AlphaFoldDB" id="A0A5N6FQP8"/>
<dbReference type="CDD" id="cd01838">
    <property type="entry name" value="Isoamyl_acetate_hydrolase_like"/>
    <property type="match status" value="1"/>
</dbReference>
<dbReference type="Pfam" id="PF13472">
    <property type="entry name" value="Lipase_GDSL_2"/>
    <property type="match status" value="1"/>
</dbReference>
<accession>A0A8H5ZYY9</accession>
<accession>A0A5N6FQP8</accession>
<dbReference type="Proteomes" id="UP000326877">
    <property type="component" value="Unassembled WGS sequence"/>
</dbReference>
<evidence type="ECO:0000313" key="2">
    <source>
        <dbReference type="EMBL" id="KAE8393199.1"/>
    </source>
</evidence>
<dbReference type="InterPro" id="IPR036514">
    <property type="entry name" value="SGNH_hydro_sf"/>
</dbReference>
<gene>
    <name evidence="2" type="ORF">BDV23DRAFT_149712</name>
    <name evidence="3" type="ORF">ETB97_006426</name>
</gene>
<reference evidence="2" key="2">
    <citation type="submission" date="2019-04" db="EMBL/GenBank/DDBJ databases">
        <title>Friends and foes A comparative genomics studyof 23 Aspergillus species from section Flavi.</title>
        <authorList>
            <consortium name="DOE Joint Genome Institute"/>
            <person name="Kjaerbolling I."/>
            <person name="Vesth T."/>
            <person name="Frisvad J.C."/>
            <person name="Nybo J.L."/>
            <person name="Theobald S."/>
            <person name="Kildgaard S."/>
            <person name="Isbrandt T."/>
            <person name="Kuo A."/>
            <person name="Sato A."/>
            <person name="Lyhne E.K."/>
            <person name="Kogle M.E."/>
            <person name="Wiebenga A."/>
            <person name="Kun R.S."/>
            <person name="Lubbers R.J."/>
            <person name="Makela M.R."/>
            <person name="Barry K."/>
            <person name="Chovatia M."/>
            <person name="Clum A."/>
            <person name="Daum C."/>
            <person name="Haridas S."/>
            <person name="He G."/>
            <person name="LaButti K."/>
            <person name="Lipzen A."/>
            <person name="Mondo S."/>
            <person name="Riley R."/>
            <person name="Salamov A."/>
            <person name="Simmons B.A."/>
            <person name="Magnuson J.K."/>
            <person name="Henrissat B."/>
            <person name="Mortensen U.H."/>
            <person name="Larsen T.O."/>
            <person name="Devries R.P."/>
            <person name="Grigoriev I.V."/>
            <person name="Machida M."/>
            <person name="Baker S.E."/>
            <person name="Andersen M.R."/>
        </authorList>
    </citation>
    <scope>NUCLEOTIDE SEQUENCE [LARGE SCALE GENOMIC DNA]</scope>
    <source>
        <strain evidence="2">IBT 14317</strain>
    </source>
</reference>
<dbReference type="EMBL" id="ML735231">
    <property type="protein sequence ID" value="KAE8393199.1"/>
    <property type="molecule type" value="Genomic_DNA"/>
</dbReference>
<name>A0A5N6FQP8_PETAA</name>
<feature type="domain" description="SGNH hydrolase-type esterase" evidence="1">
    <location>
        <begin position="19"/>
        <end position="224"/>
    </location>
</feature>
<dbReference type="PANTHER" id="PTHR14209">
    <property type="entry name" value="ISOAMYL ACETATE-HYDROLYZING ESTERASE 1"/>
    <property type="match status" value="1"/>
</dbReference>
<organism evidence="2">
    <name type="scientific">Petromyces alliaceus</name>
    <name type="common">Aspergillus alliaceus</name>
    <dbReference type="NCBI Taxonomy" id="209559"/>
    <lineage>
        <taxon>Eukaryota</taxon>
        <taxon>Fungi</taxon>
        <taxon>Dikarya</taxon>
        <taxon>Ascomycota</taxon>
        <taxon>Pezizomycotina</taxon>
        <taxon>Eurotiomycetes</taxon>
        <taxon>Eurotiomycetidae</taxon>
        <taxon>Eurotiales</taxon>
        <taxon>Aspergillaceae</taxon>
        <taxon>Aspergillus</taxon>
        <taxon>Aspergillus subgen. Circumdati</taxon>
    </lineage>
</organism>
<accession>A0A5N7CH38</accession>
<dbReference type="OrthoDB" id="671439at2759"/>
<protein>
    <submittedName>
        <fullName evidence="2">SGNH hydrolase-type esterase domain-containing protein</fullName>
    </submittedName>
</protein>
<dbReference type="OMA" id="VIWPKVI"/>
<dbReference type="Gene3D" id="3.40.50.1110">
    <property type="entry name" value="SGNH hydrolase"/>
    <property type="match status" value="1"/>
</dbReference>
<dbReference type="PANTHER" id="PTHR14209:SF19">
    <property type="entry name" value="ISOAMYL ACETATE-HYDROLYZING ESTERASE 1 HOMOLOG"/>
    <property type="match status" value="1"/>
</dbReference>
<keyword evidence="4" id="KW-1185">Reference proteome</keyword>
<dbReference type="GO" id="GO:0016787">
    <property type="term" value="F:hydrolase activity"/>
    <property type="evidence" value="ECO:0007669"/>
    <property type="project" value="UniProtKB-KW"/>
</dbReference>
<dbReference type="FunFam" id="3.40.50.1110:FF:000019">
    <property type="entry name" value="GDSL Lipase/Acylhydrolase family protein"/>
    <property type="match status" value="1"/>
</dbReference>
<evidence type="ECO:0000313" key="4">
    <source>
        <dbReference type="Proteomes" id="UP000541154"/>
    </source>
</evidence>
<dbReference type="EMBL" id="SPNV01000282">
    <property type="protein sequence ID" value="KAF5856999.1"/>
    <property type="molecule type" value="Genomic_DNA"/>
</dbReference>
<sequence>MSNGVEEEALYKPYDQFILFGDSITQMSSDPDLGFGLHGALQNAYSRRLDVINRGFNGYSSAHAIKVLPKFFPTPERATVRFMTIFFGANDACLPGSPQHVPLNEYKVNLKRIIQHPAIVAQNPRILLLTPPPVDQYGLQVFDESKGNPHPSRTAIHTKQYAEAVREVGASLGVPVVDIWSAFISTTGWKEGEPLPGSRDSPKLDKFQRLFTDGLHLTADGYRIVYDAVIAAIRTNWPEHEAEQLELVFPAWPEAPK</sequence>
<dbReference type="InterPro" id="IPR013830">
    <property type="entry name" value="SGNH_hydro"/>
</dbReference>